<reference evidence="1 2" key="1">
    <citation type="submission" date="2016-10" db="EMBL/GenBank/DDBJ databases">
        <title>Comparative genomics of Bacillus thuringiensis reveals a path to pathogens against multiple invertebrate hosts.</title>
        <authorList>
            <person name="Zheng J."/>
            <person name="Gao Q."/>
            <person name="Liu H."/>
            <person name="Peng D."/>
            <person name="Ruan L."/>
            <person name="Sun M."/>
        </authorList>
    </citation>
    <scope>NUCLEOTIDE SEQUENCE [LARGE SCALE GENOMIC DNA]</scope>
    <source>
        <strain evidence="1">BGSC 4AC1</strain>
    </source>
</reference>
<dbReference type="GO" id="GO:0005737">
    <property type="term" value="C:cytoplasm"/>
    <property type="evidence" value="ECO:0007669"/>
    <property type="project" value="TreeGrafter"/>
</dbReference>
<dbReference type="GO" id="GO:0016791">
    <property type="term" value="F:phosphatase activity"/>
    <property type="evidence" value="ECO:0007669"/>
    <property type="project" value="TreeGrafter"/>
</dbReference>
<proteinExistence type="predicted"/>
<evidence type="ECO:0000313" key="1">
    <source>
        <dbReference type="EMBL" id="OTW52673.1"/>
    </source>
</evidence>
<dbReference type="Gene3D" id="3.40.50.1240">
    <property type="entry name" value="Phosphoglycerate mutase-like"/>
    <property type="match status" value="1"/>
</dbReference>
<organism evidence="1 2">
    <name type="scientific">Bacillus thuringiensis serovar mexicanensis</name>
    <dbReference type="NCBI Taxonomy" id="180868"/>
    <lineage>
        <taxon>Bacteria</taxon>
        <taxon>Bacillati</taxon>
        <taxon>Bacillota</taxon>
        <taxon>Bacilli</taxon>
        <taxon>Bacillales</taxon>
        <taxon>Bacillaceae</taxon>
        <taxon>Bacillus</taxon>
        <taxon>Bacillus cereus group</taxon>
    </lineage>
</organism>
<dbReference type="PANTHER" id="PTHR48100:SF59">
    <property type="entry name" value="ADENOSYLCOBALAMIN_ALPHA-RIBAZOLE PHOSPHATASE"/>
    <property type="match status" value="1"/>
</dbReference>
<dbReference type="EMBL" id="NFCF01000053">
    <property type="protein sequence ID" value="OTW52673.1"/>
    <property type="molecule type" value="Genomic_DNA"/>
</dbReference>
<evidence type="ECO:0000313" key="2">
    <source>
        <dbReference type="Proteomes" id="UP000195152"/>
    </source>
</evidence>
<dbReference type="InterPro" id="IPR013078">
    <property type="entry name" value="His_Pase_superF_clade-1"/>
</dbReference>
<dbReference type="CDD" id="cd07067">
    <property type="entry name" value="HP_PGM_like"/>
    <property type="match status" value="1"/>
</dbReference>
<sequence length="195" mass="22780">MNSIVYLVRHGESPKTDENERMRGLTEKGVEDAIKITEILKGENIDTLISSPYSRSKMTIQGLATYLEKDIIEYEDLKECIFTGYNKTLPNKEVYPLVEKMFNNRDFSNEFAESFNQCQERAINIFLPLLENHKGKKLVIGTHGFIMTAIMNFFDKKYDCDFLKKTTKPDIYKLEFQKGQLRKVDRLWGVSKQQQ</sequence>
<dbReference type="InterPro" id="IPR029033">
    <property type="entry name" value="His_PPase_superfam"/>
</dbReference>
<dbReference type="RefSeq" id="WP_001084927.1">
    <property type="nucleotide sequence ID" value="NZ_NFCF01000053.1"/>
</dbReference>
<dbReference type="InterPro" id="IPR050275">
    <property type="entry name" value="PGM_Phosphatase"/>
</dbReference>
<accession>A0A2C9YEV6</accession>
<name>A0A2C9YEV6_BACTU</name>
<dbReference type="Pfam" id="PF00300">
    <property type="entry name" value="His_Phos_1"/>
    <property type="match status" value="1"/>
</dbReference>
<dbReference type="Proteomes" id="UP000195152">
    <property type="component" value="Unassembled WGS sequence"/>
</dbReference>
<dbReference type="PANTHER" id="PTHR48100">
    <property type="entry name" value="BROAD-SPECIFICITY PHOSPHATASE YOR283W-RELATED"/>
    <property type="match status" value="1"/>
</dbReference>
<protein>
    <submittedName>
        <fullName evidence="1">Histidine phosphatase family protein</fullName>
    </submittedName>
</protein>
<gene>
    <name evidence="1" type="ORF">BK699_05875</name>
</gene>
<dbReference type="AlphaFoldDB" id="A0A2C9YEV6"/>
<dbReference type="SUPFAM" id="SSF53254">
    <property type="entry name" value="Phosphoglycerate mutase-like"/>
    <property type="match status" value="1"/>
</dbReference>
<comment type="caution">
    <text evidence="1">The sequence shown here is derived from an EMBL/GenBank/DDBJ whole genome shotgun (WGS) entry which is preliminary data.</text>
</comment>